<dbReference type="Pfam" id="PF09917">
    <property type="entry name" value="DUF2147"/>
    <property type="match status" value="1"/>
</dbReference>
<dbReference type="Proteomes" id="UP000516093">
    <property type="component" value="Chromosome"/>
</dbReference>
<proteinExistence type="predicted"/>
<dbReference type="PANTHER" id="PTHR36919">
    <property type="entry name" value="BLR1215 PROTEIN"/>
    <property type="match status" value="1"/>
</dbReference>
<name>A0A7H0GU95_9BACT</name>
<dbReference type="PANTHER" id="PTHR36919:SF2">
    <property type="entry name" value="BLL6627 PROTEIN"/>
    <property type="match status" value="1"/>
</dbReference>
<gene>
    <name evidence="2" type="ORF">H9L05_18275</name>
</gene>
<keyword evidence="3" id="KW-1185">Reference proteome</keyword>
<dbReference type="InterPro" id="IPR019223">
    <property type="entry name" value="DUF2147"/>
</dbReference>
<feature type="domain" description="DUF2147" evidence="1">
    <location>
        <begin position="17"/>
        <end position="136"/>
    </location>
</feature>
<reference evidence="2 3" key="1">
    <citation type="submission" date="2020-08" db="EMBL/GenBank/DDBJ databases">
        <title>Genome sequence of Hymenobacter qilianensis JCM 19763T.</title>
        <authorList>
            <person name="Hyun D.-W."/>
            <person name="Bae J.-W."/>
        </authorList>
    </citation>
    <scope>NUCLEOTIDE SEQUENCE [LARGE SCALE GENOMIC DNA]</scope>
    <source>
        <strain evidence="2 3">JCM 19763</strain>
    </source>
</reference>
<dbReference type="EMBL" id="CP060784">
    <property type="protein sequence ID" value="QNP51861.1"/>
    <property type="molecule type" value="Genomic_DNA"/>
</dbReference>
<organism evidence="2 3">
    <name type="scientific">Hymenobacter qilianensis</name>
    <dbReference type="NCBI Taxonomy" id="1385715"/>
    <lineage>
        <taxon>Bacteria</taxon>
        <taxon>Pseudomonadati</taxon>
        <taxon>Bacteroidota</taxon>
        <taxon>Cytophagia</taxon>
        <taxon>Cytophagales</taxon>
        <taxon>Hymenobacteraceae</taxon>
        <taxon>Hymenobacter</taxon>
    </lineage>
</organism>
<dbReference type="Gene3D" id="2.40.128.520">
    <property type="match status" value="1"/>
</dbReference>
<evidence type="ECO:0000313" key="3">
    <source>
        <dbReference type="Proteomes" id="UP000516093"/>
    </source>
</evidence>
<accession>A0A7H0GU95</accession>
<dbReference type="RefSeq" id="WP_187732130.1">
    <property type="nucleotide sequence ID" value="NZ_CP060784.1"/>
</dbReference>
<protein>
    <submittedName>
        <fullName evidence="2">DUF2147 domain-containing protein</fullName>
    </submittedName>
</protein>
<evidence type="ECO:0000313" key="2">
    <source>
        <dbReference type="EMBL" id="QNP51861.1"/>
    </source>
</evidence>
<evidence type="ECO:0000259" key="1">
    <source>
        <dbReference type="Pfam" id="PF09917"/>
    </source>
</evidence>
<dbReference type="KEGG" id="hqi:H9L05_18275"/>
<sequence>MPSNHRGAAAQTHSPLGVWKDDAGETHVEIYRCGNSKQLCGRLVWLSEPLDSTTNLPKTDRRNPELEKRNQPLLNLVVIQNLSYDPDDDRWEDGRIYDPMNGRTYSCYLSMVSKDRMEVKGYIGFSLIGRSHYWSRVKPQVMGLNKRAASAEPYGL</sequence>
<dbReference type="AlphaFoldDB" id="A0A7H0GU95"/>